<comment type="caution">
    <text evidence="2">The sequence shown here is derived from an EMBL/GenBank/DDBJ whole genome shotgun (WGS) entry which is preliminary data.</text>
</comment>
<dbReference type="Proteomes" id="UP000305874">
    <property type="component" value="Unassembled WGS sequence"/>
</dbReference>
<evidence type="ECO:0000313" key="3">
    <source>
        <dbReference type="Proteomes" id="UP000305874"/>
    </source>
</evidence>
<dbReference type="AlphaFoldDB" id="A0A5S3Z7H9"/>
<dbReference type="InterPro" id="IPR024510">
    <property type="entry name" value="DUF2589"/>
</dbReference>
<organism evidence="2 3">
    <name type="scientific">Pseudoalteromonas ruthenica</name>
    <dbReference type="NCBI Taxonomy" id="151081"/>
    <lineage>
        <taxon>Bacteria</taxon>
        <taxon>Pseudomonadati</taxon>
        <taxon>Pseudomonadota</taxon>
        <taxon>Gammaproteobacteria</taxon>
        <taxon>Alteromonadales</taxon>
        <taxon>Pseudoalteromonadaceae</taxon>
        <taxon>Pseudoalteromonas</taxon>
    </lineage>
</organism>
<reference evidence="3" key="2">
    <citation type="submission" date="2019-06" db="EMBL/GenBank/DDBJ databases">
        <title>Co-occurence of chitin degradation, pigmentation and bioactivity in marine Pseudoalteromonas.</title>
        <authorList>
            <person name="Sonnenschein E.C."/>
            <person name="Bech P.K."/>
        </authorList>
    </citation>
    <scope>NUCLEOTIDE SEQUENCE [LARGE SCALE GENOMIC DNA]</scope>
    <source>
        <strain evidence="3">S2897</strain>
    </source>
</reference>
<reference evidence="2 3" key="1">
    <citation type="submission" date="2017-12" db="EMBL/GenBank/DDBJ databases">
        <authorList>
            <person name="Paulsen S."/>
            <person name="Gram L.K."/>
        </authorList>
    </citation>
    <scope>NUCLEOTIDE SEQUENCE [LARGE SCALE GENOMIC DNA]</scope>
    <source>
        <strain evidence="2 3">S2897</strain>
    </source>
</reference>
<dbReference type="EMBL" id="PNCG01000002">
    <property type="protein sequence ID" value="TMP88199.1"/>
    <property type="molecule type" value="Genomic_DNA"/>
</dbReference>
<dbReference type="STRING" id="151081.TW72_03585"/>
<sequence>MMFGKEKMNAQMLTDITRGIHHAVNTTGTMISQQYVMQLQQFFDTQEDGSLAAKMVKVQVDEQHDMYVPLIALVQPQGIALDKMRFDMSIQISESELKRATHQVDGFNAERVAFKVNLSPKTSDSNRRRTDIVDVEMQFTRCEAPEGMHRLIEQYANMIQPFKNGEPVSDEPNSPPGQGPLKSAAASERKPNLVRMNTHATGNLDEGERDEPKI</sequence>
<evidence type="ECO:0000313" key="2">
    <source>
        <dbReference type="EMBL" id="TMP88199.1"/>
    </source>
</evidence>
<feature type="compositionally biased region" description="Acidic residues" evidence="1">
    <location>
        <begin position="205"/>
        <end position="214"/>
    </location>
</feature>
<protein>
    <submittedName>
        <fullName evidence="2">DUF2589 domain-containing protein</fullName>
    </submittedName>
</protein>
<name>A0A5S3Z7H9_9GAMM</name>
<dbReference type="RefSeq" id="WP_081604450.1">
    <property type="nucleotide sequence ID" value="NZ_CP023396.1"/>
</dbReference>
<proteinExistence type="predicted"/>
<accession>A0A5S3Z7H9</accession>
<feature type="region of interest" description="Disordered" evidence="1">
    <location>
        <begin position="162"/>
        <end position="214"/>
    </location>
</feature>
<evidence type="ECO:0000256" key="1">
    <source>
        <dbReference type="SAM" id="MobiDB-lite"/>
    </source>
</evidence>
<dbReference type="Pfam" id="PF11655">
    <property type="entry name" value="DUF2589"/>
    <property type="match status" value="1"/>
</dbReference>
<gene>
    <name evidence="2" type="ORF">CWC05_01815</name>
</gene>